<name>A0A2H0BCP6_9BACT</name>
<proteinExistence type="predicted"/>
<accession>A0A2H0BCP6</accession>
<sequence length="133" mass="14330">MKKLFLIIVVAGLLSGCLTRVESSGRTIIFLQRGVVVSITHTCTEHFAVYQAGPGLIMKAQGSNPVQVPLVPALWGDQQIHVIVQSLNENGQIMGTYGQTFQVNQNSTIARSWIISNQRGWSGGGGIVSSCNF</sequence>
<dbReference type="Proteomes" id="UP000229794">
    <property type="component" value="Unassembled WGS sequence"/>
</dbReference>
<protein>
    <recommendedName>
        <fullName evidence="3">Lipoprotein</fullName>
    </recommendedName>
</protein>
<dbReference type="AlphaFoldDB" id="A0A2H0BCP6"/>
<organism evidence="1 2">
    <name type="scientific">Candidatus Zambryskibacteria bacterium CG22_combo_CG10-13_8_21_14_all_42_17</name>
    <dbReference type="NCBI Taxonomy" id="1975118"/>
    <lineage>
        <taxon>Bacteria</taxon>
        <taxon>Candidatus Zambryskiibacteriota</taxon>
    </lineage>
</organism>
<gene>
    <name evidence="1" type="ORF">COX06_03120</name>
</gene>
<reference evidence="1 2" key="1">
    <citation type="submission" date="2017-09" db="EMBL/GenBank/DDBJ databases">
        <title>Depth-based differentiation of microbial function through sediment-hosted aquifers and enrichment of novel symbionts in the deep terrestrial subsurface.</title>
        <authorList>
            <person name="Probst A.J."/>
            <person name="Ladd B."/>
            <person name="Jarett J.K."/>
            <person name="Geller-Mcgrath D.E."/>
            <person name="Sieber C.M."/>
            <person name="Emerson J.B."/>
            <person name="Anantharaman K."/>
            <person name="Thomas B.C."/>
            <person name="Malmstrom R."/>
            <person name="Stieglmeier M."/>
            <person name="Klingl A."/>
            <person name="Woyke T."/>
            <person name="Ryan C.M."/>
            <person name="Banfield J.F."/>
        </authorList>
    </citation>
    <scope>NUCLEOTIDE SEQUENCE [LARGE SCALE GENOMIC DNA]</scope>
    <source>
        <strain evidence="1">CG22_combo_CG10-13_8_21_14_all_42_17</strain>
    </source>
</reference>
<dbReference type="PROSITE" id="PS51257">
    <property type="entry name" value="PROKAR_LIPOPROTEIN"/>
    <property type="match status" value="1"/>
</dbReference>
<evidence type="ECO:0008006" key="3">
    <source>
        <dbReference type="Google" id="ProtNLM"/>
    </source>
</evidence>
<evidence type="ECO:0000313" key="2">
    <source>
        <dbReference type="Proteomes" id="UP000229794"/>
    </source>
</evidence>
<evidence type="ECO:0000313" key="1">
    <source>
        <dbReference type="EMBL" id="PIP55455.1"/>
    </source>
</evidence>
<dbReference type="EMBL" id="PCST01000041">
    <property type="protein sequence ID" value="PIP55455.1"/>
    <property type="molecule type" value="Genomic_DNA"/>
</dbReference>
<comment type="caution">
    <text evidence="1">The sequence shown here is derived from an EMBL/GenBank/DDBJ whole genome shotgun (WGS) entry which is preliminary data.</text>
</comment>